<accession>A0ACB8C1P7</accession>
<organism evidence="1 2">
    <name type="scientific">Dermacentor silvarum</name>
    <name type="common">Tick</name>
    <dbReference type="NCBI Taxonomy" id="543639"/>
    <lineage>
        <taxon>Eukaryota</taxon>
        <taxon>Metazoa</taxon>
        <taxon>Ecdysozoa</taxon>
        <taxon>Arthropoda</taxon>
        <taxon>Chelicerata</taxon>
        <taxon>Arachnida</taxon>
        <taxon>Acari</taxon>
        <taxon>Parasitiformes</taxon>
        <taxon>Ixodida</taxon>
        <taxon>Ixodoidea</taxon>
        <taxon>Ixodidae</taxon>
        <taxon>Rhipicephalinae</taxon>
        <taxon>Dermacentor</taxon>
    </lineage>
</organism>
<dbReference type="EMBL" id="CM023478">
    <property type="protein sequence ID" value="KAH7932675.1"/>
    <property type="molecule type" value="Genomic_DNA"/>
</dbReference>
<proteinExistence type="predicted"/>
<reference evidence="1" key="1">
    <citation type="submission" date="2020-05" db="EMBL/GenBank/DDBJ databases">
        <title>Large-scale comparative analyses of tick genomes elucidate their genetic diversity and vector capacities.</title>
        <authorList>
            <person name="Jia N."/>
            <person name="Wang J."/>
            <person name="Shi W."/>
            <person name="Du L."/>
            <person name="Sun Y."/>
            <person name="Zhan W."/>
            <person name="Jiang J."/>
            <person name="Wang Q."/>
            <person name="Zhang B."/>
            <person name="Ji P."/>
            <person name="Sakyi L.B."/>
            <person name="Cui X."/>
            <person name="Yuan T."/>
            <person name="Jiang B."/>
            <person name="Yang W."/>
            <person name="Lam T.T.-Y."/>
            <person name="Chang Q."/>
            <person name="Ding S."/>
            <person name="Wang X."/>
            <person name="Zhu J."/>
            <person name="Ruan X."/>
            <person name="Zhao L."/>
            <person name="Wei J."/>
            <person name="Que T."/>
            <person name="Du C."/>
            <person name="Cheng J."/>
            <person name="Dai P."/>
            <person name="Han X."/>
            <person name="Huang E."/>
            <person name="Gao Y."/>
            <person name="Liu J."/>
            <person name="Shao H."/>
            <person name="Ye R."/>
            <person name="Li L."/>
            <person name="Wei W."/>
            <person name="Wang X."/>
            <person name="Wang C."/>
            <person name="Yang T."/>
            <person name="Huo Q."/>
            <person name="Li W."/>
            <person name="Guo W."/>
            <person name="Chen H."/>
            <person name="Zhou L."/>
            <person name="Ni X."/>
            <person name="Tian J."/>
            <person name="Zhou Y."/>
            <person name="Sheng Y."/>
            <person name="Liu T."/>
            <person name="Pan Y."/>
            <person name="Xia L."/>
            <person name="Li J."/>
            <person name="Zhao F."/>
            <person name="Cao W."/>
        </authorList>
    </citation>
    <scope>NUCLEOTIDE SEQUENCE</scope>
    <source>
        <strain evidence="1">Dsil-2018</strain>
    </source>
</reference>
<sequence>MKPRCCYVPYFVARAPASRKTDLVKGAPQLHSATIDAIDAITTSRVAGIDLAFENKPRTVHEVSAAVRTTHAAWRWCSAGYNVQDGRYHVAGDTVEIFNTGIISTDNFPWTTCPSKRDDPTKLHFKLWDDRLAQALRLPPQGPLRTENESWHTVTDHIHVFSAFLVTTMERAIHITSLVRKYDPKRVGMLLRHPPLVCIIRTPNATVIRKAHIRRVFTYFGPTFDNTLILCPPPREAFPEDDDVRVAVAARGATASSLGWLPLHRPPRKSKKKCCAICVRPLFGALSLWKIVEFIANYRAMGATSFYFYDLYMTSDLKLLFARMQSLGVDLTLVTFKLIVDTTVIDRDVHANGQMPALYDCIFRSLSKMQYYMHVDIDELMVPLRNSSISTIVWKMERKHKRSIGTLVVPMRYHCSEYPLNLRYAQHEYLPLQTRLFTYHSASLRRMGTKYIARSRTVCDPCVHHVESHCAKTTRHVHIRKSAIIKHYRQCCDYSRSSEHDKVASFYNVTRLYPDYKFEELSARIVGDPVVRALRGLIVLTPF</sequence>
<dbReference type="Proteomes" id="UP000821865">
    <property type="component" value="Chromosome 9"/>
</dbReference>
<comment type="caution">
    <text evidence="1">The sequence shown here is derived from an EMBL/GenBank/DDBJ whole genome shotgun (WGS) entry which is preliminary data.</text>
</comment>
<evidence type="ECO:0000313" key="2">
    <source>
        <dbReference type="Proteomes" id="UP000821865"/>
    </source>
</evidence>
<evidence type="ECO:0000313" key="1">
    <source>
        <dbReference type="EMBL" id="KAH7932675.1"/>
    </source>
</evidence>
<keyword evidence="2" id="KW-1185">Reference proteome</keyword>
<gene>
    <name evidence="1" type="ORF">HPB49_000788</name>
</gene>
<protein>
    <submittedName>
        <fullName evidence="1">Uncharacterized protein</fullName>
    </submittedName>
</protein>
<name>A0ACB8C1P7_DERSI</name>